<gene>
    <name evidence="2" type="ORF">F5897_001541</name>
</gene>
<sequence length="546" mass="58132">MATKHNKTSSVPLAILQLSWRQTWNRVTQNGWAIAGSIIGVLYGFGFLMLMMSGMVGLRLAGTAQFVVPAILIVACVLGLSWVIINIFFATKPPLSPEQFCLLPVRGVDLAKGAFLAHLFSVQGVVYLLLALCLVIPFTTGVVPTIASLLCAPLAAVVWLLTGRVVADGLAAKMAHRKTREMTFIVLLLLFVSSGYFVQLLLFPLLQLESPEQLLQQTAVVGAVLQWVPFAAPFAAAASFAAGNYLFAALQLALTLVTIALLFKLWQTQLAPRLTAPVLMHGTNELRANSLLDRMLPQSVLGALMGRLLRYQLRDPRHLLNLCSVPLVIILFSWIVANTGELLGSSGDGIQFVLFCLIGFIVAVMAASVGQLDSAYDGETLVWHNLIPVRGKVDRRARILAKVVIYVPLLIVCGAIGGWIIGSGITTIGAISIYVTAFVVLLSAGVALSAWLPAIAPKPEDSIFSKGSSGGVQSLAGMLMALILTPLTIAVPAVLTSLASGTPALIWAVPVVAALMSWGAVELAVLISGPVYDRRHAKILAHVSQA</sequence>
<feature type="transmembrane region" description="Helical" evidence="1">
    <location>
        <begin position="245"/>
        <end position="263"/>
    </location>
</feature>
<feature type="transmembrane region" description="Helical" evidence="1">
    <location>
        <begin position="433"/>
        <end position="454"/>
    </location>
</feature>
<evidence type="ECO:0000256" key="1">
    <source>
        <dbReference type="SAM" id="Phobius"/>
    </source>
</evidence>
<dbReference type="AlphaFoldDB" id="A0A840DFM0"/>
<accession>A0A840DFM0</accession>
<keyword evidence="1" id="KW-0472">Membrane</keyword>
<protein>
    <submittedName>
        <fullName evidence="2">ABC-2 type transport system permease protein</fullName>
    </submittedName>
</protein>
<dbReference type="RefSeq" id="WP_183305071.1">
    <property type="nucleotide sequence ID" value="NZ_JACIFD010000020.1"/>
</dbReference>
<name>A0A840DFM0_9MICO</name>
<dbReference type="EMBL" id="JACIFD010000020">
    <property type="protein sequence ID" value="MBB4072211.1"/>
    <property type="molecule type" value="Genomic_DNA"/>
</dbReference>
<keyword evidence="1" id="KW-0812">Transmembrane</keyword>
<evidence type="ECO:0000313" key="3">
    <source>
        <dbReference type="Proteomes" id="UP000571183"/>
    </source>
</evidence>
<feature type="transmembrane region" description="Helical" evidence="1">
    <location>
        <begin position="142"/>
        <end position="162"/>
    </location>
</feature>
<feature type="transmembrane region" description="Helical" evidence="1">
    <location>
        <begin position="475"/>
        <end position="498"/>
    </location>
</feature>
<evidence type="ECO:0000313" key="2">
    <source>
        <dbReference type="EMBL" id="MBB4072211.1"/>
    </source>
</evidence>
<feature type="transmembrane region" description="Helical" evidence="1">
    <location>
        <begin position="504"/>
        <end position="527"/>
    </location>
</feature>
<proteinExistence type="predicted"/>
<feature type="transmembrane region" description="Helical" evidence="1">
    <location>
        <begin position="110"/>
        <end position="135"/>
    </location>
</feature>
<keyword evidence="1" id="KW-1133">Transmembrane helix</keyword>
<feature type="transmembrane region" description="Helical" evidence="1">
    <location>
        <begin position="31"/>
        <end position="54"/>
    </location>
</feature>
<feature type="transmembrane region" description="Helical" evidence="1">
    <location>
        <begin position="182"/>
        <end position="206"/>
    </location>
</feature>
<comment type="caution">
    <text evidence="2">The sequence shown here is derived from an EMBL/GenBank/DDBJ whole genome shotgun (WGS) entry which is preliminary data.</text>
</comment>
<feature type="transmembrane region" description="Helical" evidence="1">
    <location>
        <begin position="66"/>
        <end position="90"/>
    </location>
</feature>
<reference evidence="2" key="1">
    <citation type="submission" date="2020-08" db="EMBL/GenBank/DDBJ databases">
        <title>Sequencing the genomes of 1000 actinobacteria strains.</title>
        <authorList>
            <person name="Klenk H.-P."/>
        </authorList>
    </citation>
    <scope>NUCLEOTIDE SEQUENCE [LARGE SCALE GENOMIC DNA]</scope>
    <source>
        <strain evidence="2">DSM 27064</strain>
    </source>
</reference>
<dbReference type="Proteomes" id="UP000571183">
    <property type="component" value="Unassembled WGS sequence"/>
</dbReference>
<feature type="transmembrane region" description="Helical" evidence="1">
    <location>
        <begin position="349"/>
        <end position="369"/>
    </location>
</feature>
<keyword evidence="3" id="KW-1185">Reference proteome</keyword>
<feature type="transmembrane region" description="Helical" evidence="1">
    <location>
        <begin position="399"/>
        <end position="421"/>
    </location>
</feature>
<organism evidence="2 3">
    <name type="scientific">Canibacter oris</name>
    <dbReference type="NCBI Taxonomy" id="1365628"/>
    <lineage>
        <taxon>Bacteria</taxon>
        <taxon>Bacillati</taxon>
        <taxon>Actinomycetota</taxon>
        <taxon>Actinomycetes</taxon>
        <taxon>Micrococcales</taxon>
        <taxon>Microbacteriaceae</taxon>
        <taxon>Canibacter</taxon>
    </lineage>
</organism>
<feature type="transmembrane region" description="Helical" evidence="1">
    <location>
        <begin position="319"/>
        <end position="337"/>
    </location>
</feature>